<accession>A0AAV4S7D9</accession>
<dbReference type="AlphaFoldDB" id="A0AAV4S7D9"/>
<sequence>MEIFGGEFVSGGHISLAGDSPSWGELWLSANIYLKDYSRDASERTGPLSSRSLPHCCQKKQRKYLGLWKFSAEDSSQVVILVQPAILLVGLAMPQSGRVPYHLVHYRTVAKRSKENTWDYGNFPQRIRLRWSY</sequence>
<organism evidence="1 2">
    <name type="scientific">Caerostris darwini</name>
    <dbReference type="NCBI Taxonomy" id="1538125"/>
    <lineage>
        <taxon>Eukaryota</taxon>
        <taxon>Metazoa</taxon>
        <taxon>Ecdysozoa</taxon>
        <taxon>Arthropoda</taxon>
        <taxon>Chelicerata</taxon>
        <taxon>Arachnida</taxon>
        <taxon>Araneae</taxon>
        <taxon>Araneomorphae</taxon>
        <taxon>Entelegynae</taxon>
        <taxon>Araneoidea</taxon>
        <taxon>Araneidae</taxon>
        <taxon>Caerostris</taxon>
    </lineage>
</organism>
<evidence type="ECO:0000313" key="1">
    <source>
        <dbReference type="EMBL" id="GIY28854.1"/>
    </source>
</evidence>
<comment type="caution">
    <text evidence="1">The sequence shown here is derived from an EMBL/GenBank/DDBJ whole genome shotgun (WGS) entry which is preliminary data.</text>
</comment>
<reference evidence="1 2" key="1">
    <citation type="submission" date="2021-06" db="EMBL/GenBank/DDBJ databases">
        <title>Caerostris darwini draft genome.</title>
        <authorList>
            <person name="Kono N."/>
            <person name="Arakawa K."/>
        </authorList>
    </citation>
    <scope>NUCLEOTIDE SEQUENCE [LARGE SCALE GENOMIC DNA]</scope>
</reference>
<dbReference type="EMBL" id="BPLQ01007231">
    <property type="protein sequence ID" value="GIY28854.1"/>
    <property type="molecule type" value="Genomic_DNA"/>
</dbReference>
<dbReference type="Proteomes" id="UP001054837">
    <property type="component" value="Unassembled WGS sequence"/>
</dbReference>
<keyword evidence="2" id="KW-1185">Reference proteome</keyword>
<protein>
    <submittedName>
        <fullName evidence="1">Uncharacterized protein</fullName>
    </submittedName>
</protein>
<evidence type="ECO:0000313" key="2">
    <source>
        <dbReference type="Proteomes" id="UP001054837"/>
    </source>
</evidence>
<name>A0AAV4S7D9_9ARAC</name>
<proteinExistence type="predicted"/>
<gene>
    <name evidence="1" type="ORF">CDAR_388781</name>
</gene>